<gene>
    <name evidence="2" type="ORF">METZ01_LOCUS441688</name>
</gene>
<feature type="transmembrane region" description="Helical" evidence="1">
    <location>
        <begin position="12"/>
        <end position="32"/>
    </location>
</feature>
<feature type="transmembrane region" description="Helical" evidence="1">
    <location>
        <begin position="90"/>
        <end position="114"/>
    </location>
</feature>
<name>A0A382YZY3_9ZZZZ</name>
<keyword evidence="1" id="KW-0472">Membrane</keyword>
<protein>
    <recommendedName>
        <fullName evidence="3">Glycerophosphoryl diester phosphodiesterase membrane domain-containing protein</fullName>
    </recommendedName>
</protein>
<keyword evidence="1" id="KW-0812">Transmembrane</keyword>
<accession>A0A382YZY3</accession>
<organism evidence="2">
    <name type="scientific">marine metagenome</name>
    <dbReference type="NCBI Taxonomy" id="408172"/>
    <lineage>
        <taxon>unclassified sequences</taxon>
        <taxon>metagenomes</taxon>
        <taxon>ecological metagenomes</taxon>
    </lineage>
</organism>
<evidence type="ECO:0000256" key="1">
    <source>
        <dbReference type="SAM" id="Phobius"/>
    </source>
</evidence>
<feature type="transmembrane region" description="Helical" evidence="1">
    <location>
        <begin position="146"/>
        <end position="166"/>
    </location>
</feature>
<dbReference type="EMBL" id="UINC01179911">
    <property type="protein sequence ID" value="SVD88834.1"/>
    <property type="molecule type" value="Genomic_DNA"/>
</dbReference>
<keyword evidence="1" id="KW-1133">Transmembrane helix</keyword>
<reference evidence="2" key="1">
    <citation type="submission" date="2018-05" db="EMBL/GenBank/DDBJ databases">
        <authorList>
            <person name="Lanie J.A."/>
            <person name="Ng W.-L."/>
            <person name="Kazmierczak K.M."/>
            <person name="Andrzejewski T.M."/>
            <person name="Davidsen T.M."/>
            <person name="Wayne K.J."/>
            <person name="Tettelin H."/>
            <person name="Glass J.I."/>
            <person name="Rusch D."/>
            <person name="Podicherti R."/>
            <person name="Tsui H.-C.T."/>
            <person name="Winkler M.E."/>
        </authorList>
    </citation>
    <scope>NUCLEOTIDE SEQUENCE</scope>
</reference>
<evidence type="ECO:0000313" key="2">
    <source>
        <dbReference type="EMBL" id="SVD88834.1"/>
    </source>
</evidence>
<feature type="non-terminal residue" evidence="2">
    <location>
        <position position="1"/>
    </location>
</feature>
<feature type="transmembrane region" description="Helical" evidence="1">
    <location>
        <begin position="44"/>
        <end position="69"/>
    </location>
</feature>
<evidence type="ECO:0008006" key="3">
    <source>
        <dbReference type="Google" id="ProtNLM"/>
    </source>
</evidence>
<feature type="transmembrane region" description="Helical" evidence="1">
    <location>
        <begin position="196"/>
        <end position="221"/>
    </location>
</feature>
<proteinExistence type="predicted"/>
<dbReference type="AlphaFoldDB" id="A0A382YZY3"/>
<sequence length="240" mass="28540">KKTYQVRYQECLKILKAFLIILGARLIVIGLNNLFVNNQVSLQYIIFYLATSLLMIGLEVGMIKLLFNFIDQKIKSQYEIFNYFYLLKKYFIGLFLFYLIIGISLLPGLIYIIIKSNYEIFNIIQSSIDDIYFQQLVSSYFNEYDLLIIVLLMFIPMIYSLIRLCFWNYCLIDKNISGINAILESFQITRKKELEIVLYFFVFLIFNLIGILTILGMLFTIPTTYLFFAKYYRLLNQDFK</sequence>